<protein>
    <recommendedName>
        <fullName evidence="3">Retrovirus-related Pol polyprotein from transposon TNT 1-94</fullName>
    </recommendedName>
</protein>
<evidence type="ECO:0000313" key="2">
    <source>
        <dbReference type="EMBL" id="JAQ05126.1"/>
    </source>
</evidence>
<gene>
    <name evidence="2" type="ORF">g.39603</name>
</gene>
<accession>A0A146LDB5</accession>
<proteinExistence type="predicted"/>
<organism evidence="2">
    <name type="scientific">Lygus hesperus</name>
    <name type="common">Western plant bug</name>
    <dbReference type="NCBI Taxonomy" id="30085"/>
    <lineage>
        <taxon>Eukaryota</taxon>
        <taxon>Metazoa</taxon>
        <taxon>Ecdysozoa</taxon>
        <taxon>Arthropoda</taxon>
        <taxon>Hexapoda</taxon>
        <taxon>Insecta</taxon>
        <taxon>Pterygota</taxon>
        <taxon>Neoptera</taxon>
        <taxon>Paraneoptera</taxon>
        <taxon>Hemiptera</taxon>
        <taxon>Heteroptera</taxon>
        <taxon>Panheteroptera</taxon>
        <taxon>Cimicomorpha</taxon>
        <taxon>Miridae</taxon>
        <taxon>Mirini</taxon>
        <taxon>Lygus</taxon>
    </lineage>
</organism>
<dbReference type="EMBL" id="GDHC01013503">
    <property type="protein sequence ID" value="JAQ05126.1"/>
    <property type="molecule type" value="Transcribed_RNA"/>
</dbReference>
<feature type="non-terminal residue" evidence="2">
    <location>
        <position position="1"/>
    </location>
</feature>
<keyword evidence="1" id="KW-1133">Transmembrane helix</keyword>
<evidence type="ECO:0008006" key="3">
    <source>
        <dbReference type="Google" id="ProtNLM"/>
    </source>
</evidence>
<keyword evidence="1" id="KW-0812">Transmembrane</keyword>
<evidence type="ECO:0000256" key="1">
    <source>
        <dbReference type="SAM" id="Phobius"/>
    </source>
</evidence>
<keyword evidence="1" id="KW-0472">Membrane</keyword>
<name>A0A146LDB5_LYGHE</name>
<reference evidence="2" key="1">
    <citation type="journal article" date="2016" name="Gigascience">
        <title>De novo construction of an expanded transcriptome assembly for the western tarnished plant bug, Lygus hesperus.</title>
        <authorList>
            <person name="Tassone E.E."/>
            <person name="Geib S.M."/>
            <person name="Hall B."/>
            <person name="Fabrick J.A."/>
            <person name="Brent C.S."/>
            <person name="Hull J.J."/>
        </authorList>
    </citation>
    <scope>NUCLEOTIDE SEQUENCE</scope>
</reference>
<feature type="non-terminal residue" evidence="2">
    <location>
        <position position="166"/>
    </location>
</feature>
<feature type="transmembrane region" description="Helical" evidence="1">
    <location>
        <begin position="19"/>
        <end position="38"/>
    </location>
</feature>
<sequence length="166" mass="18870">YIENIIIINFKRLCSVARLITEFFVVITELILIIMDLAKVKVGTLSGKANWSVWKFKVSVLLQGLPDAMEVVEGNLKRPDEPPSSATIEEKAAYTTEKQRFATANSIALVVIMNNLAEYDIQKIMRFFTAHDIWQELHRLFDGTADDKSFDLCSQFNAKPRCPSQL</sequence>
<dbReference type="AlphaFoldDB" id="A0A146LDB5"/>